<dbReference type="PANTHER" id="PTHR31062">
    <property type="entry name" value="XYLOGLUCAN ENDOTRANSGLUCOSYLASE/HYDROLASE PROTEIN 8-RELATED"/>
    <property type="match status" value="1"/>
</dbReference>
<feature type="region of interest" description="Disordered" evidence="3">
    <location>
        <begin position="214"/>
        <end position="245"/>
    </location>
</feature>
<keyword evidence="1" id="KW-0378">Hydrolase</keyword>
<organism evidence="6 7">
    <name type="scientific">Gossypium anomalum</name>
    <dbReference type="NCBI Taxonomy" id="47600"/>
    <lineage>
        <taxon>Eukaryota</taxon>
        <taxon>Viridiplantae</taxon>
        <taxon>Streptophyta</taxon>
        <taxon>Embryophyta</taxon>
        <taxon>Tracheophyta</taxon>
        <taxon>Spermatophyta</taxon>
        <taxon>Magnoliopsida</taxon>
        <taxon>eudicotyledons</taxon>
        <taxon>Gunneridae</taxon>
        <taxon>Pentapetalae</taxon>
        <taxon>rosids</taxon>
        <taxon>malvids</taxon>
        <taxon>Malvales</taxon>
        <taxon>Malvaceae</taxon>
        <taxon>Malvoideae</taxon>
        <taxon>Gossypium</taxon>
    </lineage>
</organism>
<gene>
    <name evidence="6" type="ORF">CXB51_031503</name>
</gene>
<dbReference type="Proteomes" id="UP000701853">
    <property type="component" value="Chromosome 12"/>
</dbReference>
<evidence type="ECO:0000256" key="4">
    <source>
        <dbReference type="SAM" id="SignalP"/>
    </source>
</evidence>
<keyword evidence="7" id="KW-1185">Reference proteome</keyword>
<dbReference type="InterPro" id="IPR044791">
    <property type="entry name" value="Beta-glucanase/XTH"/>
</dbReference>
<dbReference type="EMBL" id="JAHUZN010000012">
    <property type="protein sequence ID" value="KAG8474813.1"/>
    <property type="molecule type" value="Genomic_DNA"/>
</dbReference>
<evidence type="ECO:0000313" key="7">
    <source>
        <dbReference type="Proteomes" id="UP000701853"/>
    </source>
</evidence>
<reference evidence="6 7" key="1">
    <citation type="journal article" date="2021" name="bioRxiv">
        <title>The Gossypium anomalum genome as a resource for cotton improvement and evolutionary analysis of hybrid incompatibility.</title>
        <authorList>
            <person name="Grover C.E."/>
            <person name="Yuan D."/>
            <person name="Arick M.A."/>
            <person name="Miller E.R."/>
            <person name="Hu G."/>
            <person name="Peterson D.G."/>
            <person name="Wendel J.F."/>
            <person name="Udall J.A."/>
        </authorList>
    </citation>
    <scope>NUCLEOTIDE SEQUENCE [LARGE SCALE GENOMIC DNA]</scope>
    <source>
        <strain evidence="6">JFW-Udall</strain>
        <tissue evidence="6">Leaf</tissue>
    </source>
</reference>
<comment type="caution">
    <text evidence="6">The sequence shown here is derived from an EMBL/GenBank/DDBJ whole genome shotgun (WGS) entry which is preliminary data.</text>
</comment>
<accession>A0A8J5XTC8</accession>
<evidence type="ECO:0000256" key="2">
    <source>
        <dbReference type="ARBA" id="ARBA00023295"/>
    </source>
</evidence>
<feature type="compositionally biased region" description="Basic and acidic residues" evidence="3">
    <location>
        <begin position="214"/>
        <end position="230"/>
    </location>
</feature>
<dbReference type="OrthoDB" id="4781at2759"/>
<feature type="domain" description="GH16" evidence="5">
    <location>
        <begin position="28"/>
        <end position="209"/>
    </location>
</feature>
<feature type="chain" id="PRO_5035291766" description="GH16 domain-containing protein" evidence="4">
    <location>
        <begin position="27"/>
        <end position="245"/>
    </location>
</feature>
<feature type="signal peptide" evidence="4">
    <location>
        <begin position="1"/>
        <end position="26"/>
    </location>
</feature>
<dbReference type="PROSITE" id="PS51762">
    <property type="entry name" value="GH16_2"/>
    <property type="match status" value="1"/>
</dbReference>
<sequence length="245" mass="28470">MLCRSMSSPIWIHLLGFLFMASGIMSAPPKRPIAVPFERNYVLTWCYNKGFEIELYLDKYTGTGFQSKGSYLFRHFNMQIKLVPGDYAGTILSSQILEHDEIDFKFLGNRTSQPYILQTNVFTGGKDDREQKIYLWFDPTKAYHSYSMLWNSYQIALSVELPNLSHLPLKELRLLLNENQEVGDDAVSQEILGVLEKVFKVVVERNNMEEETKRLECKRKENNKVRRSRESASTGPNSRPLKWAR</sequence>
<dbReference type="AlphaFoldDB" id="A0A8J5XTC8"/>
<evidence type="ECO:0000256" key="1">
    <source>
        <dbReference type="ARBA" id="ARBA00022801"/>
    </source>
</evidence>
<evidence type="ECO:0000259" key="5">
    <source>
        <dbReference type="PROSITE" id="PS51762"/>
    </source>
</evidence>
<dbReference type="GO" id="GO:0005975">
    <property type="term" value="P:carbohydrate metabolic process"/>
    <property type="evidence" value="ECO:0007669"/>
    <property type="project" value="InterPro"/>
</dbReference>
<proteinExistence type="predicted"/>
<dbReference type="Gene3D" id="2.60.120.200">
    <property type="match status" value="1"/>
</dbReference>
<protein>
    <recommendedName>
        <fullName evidence="5">GH16 domain-containing protein</fullName>
    </recommendedName>
</protein>
<dbReference type="GO" id="GO:0004553">
    <property type="term" value="F:hydrolase activity, hydrolyzing O-glycosyl compounds"/>
    <property type="evidence" value="ECO:0007669"/>
    <property type="project" value="InterPro"/>
</dbReference>
<evidence type="ECO:0000313" key="6">
    <source>
        <dbReference type="EMBL" id="KAG8474813.1"/>
    </source>
</evidence>
<dbReference type="SUPFAM" id="SSF49899">
    <property type="entry name" value="Concanavalin A-like lectins/glucanases"/>
    <property type="match status" value="1"/>
</dbReference>
<name>A0A8J5XTC8_9ROSI</name>
<keyword evidence="2" id="KW-0326">Glycosidase</keyword>
<dbReference type="Pfam" id="PF00722">
    <property type="entry name" value="Glyco_hydro_16"/>
    <property type="match status" value="1"/>
</dbReference>
<dbReference type="InterPro" id="IPR000757">
    <property type="entry name" value="Beta-glucanase-like"/>
</dbReference>
<keyword evidence="4" id="KW-0732">Signal</keyword>
<evidence type="ECO:0000256" key="3">
    <source>
        <dbReference type="SAM" id="MobiDB-lite"/>
    </source>
</evidence>
<dbReference type="InterPro" id="IPR013320">
    <property type="entry name" value="ConA-like_dom_sf"/>
</dbReference>